<comment type="caution">
    <text evidence="1">The sequence shown here is derived from an EMBL/GenBank/DDBJ whole genome shotgun (WGS) entry which is preliminary data.</text>
</comment>
<dbReference type="AlphaFoldDB" id="A0A177J0U8"/>
<reference evidence="1 2" key="1">
    <citation type="submission" date="2019-10" db="EMBL/GenBank/DDBJ databases">
        <title>Draft Genome Sequence of the Caffeine Degrading Methylotroph Methylorubrum populi PINKEL.</title>
        <authorList>
            <person name="Dawson S.C."/>
            <person name="Zhang X."/>
            <person name="Wright M.E."/>
            <person name="Sharma G."/>
            <person name="Langner J.T."/>
            <person name="Ditty J.L."/>
            <person name="Subuyuj G.A."/>
        </authorList>
    </citation>
    <scope>NUCLEOTIDE SEQUENCE [LARGE SCALE GENOMIC DNA]</scope>
    <source>
        <strain evidence="1 2">Pinkel</strain>
    </source>
</reference>
<evidence type="ECO:0000313" key="1">
    <source>
        <dbReference type="EMBL" id="KAB7785164.1"/>
    </source>
</evidence>
<evidence type="ECO:0000313" key="2">
    <source>
        <dbReference type="Proteomes" id="UP000469949"/>
    </source>
</evidence>
<name>A0A177J0U8_9HYPH</name>
<accession>A0A177J0U8</accession>
<gene>
    <name evidence="1" type="ORF">F8B43_3197</name>
</gene>
<dbReference type="RefSeq" id="WP_012455242.1">
    <property type="nucleotide sequence ID" value="NZ_CP039546.1"/>
</dbReference>
<protein>
    <submittedName>
        <fullName evidence="1">Uncharacterized protein</fullName>
    </submittedName>
</protein>
<organism evidence="1 2">
    <name type="scientific">Methylorubrum populi</name>
    <dbReference type="NCBI Taxonomy" id="223967"/>
    <lineage>
        <taxon>Bacteria</taxon>
        <taxon>Pseudomonadati</taxon>
        <taxon>Pseudomonadota</taxon>
        <taxon>Alphaproteobacteria</taxon>
        <taxon>Hyphomicrobiales</taxon>
        <taxon>Methylobacteriaceae</taxon>
        <taxon>Methylorubrum</taxon>
    </lineage>
</organism>
<sequence>MISAILILFLFVGGPGALLVLCAMANGSDLALTLWRQAVRWIYAVVLLIGAAGLAHWGLVAGVAETDTGPQYVAALCLEFVTVLSAFVAWTIVNVLKRRGSRAAVRA</sequence>
<dbReference type="Proteomes" id="UP000469949">
    <property type="component" value="Unassembled WGS sequence"/>
</dbReference>
<proteinExistence type="predicted"/>
<dbReference type="OMA" id="TDTGPQY"/>
<dbReference type="EMBL" id="WEKV01000010">
    <property type="protein sequence ID" value="KAB7785164.1"/>
    <property type="molecule type" value="Genomic_DNA"/>
</dbReference>